<feature type="transmembrane region" description="Helical" evidence="7">
    <location>
        <begin position="70"/>
        <end position="88"/>
    </location>
</feature>
<feature type="transmembrane region" description="Helical" evidence="7">
    <location>
        <begin position="186"/>
        <end position="205"/>
    </location>
</feature>
<protein>
    <submittedName>
        <fullName evidence="8">Uncharacterized protein</fullName>
    </submittedName>
</protein>
<feature type="transmembrane region" description="Helical" evidence="7">
    <location>
        <begin position="537"/>
        <end position="555"/>
    </location>
</feature>
<sequence>MEHATHSSSGGGLDSQSPPPKTPVGGWRAVRYILGNETFEKVASMSLVANLVMYLHTKYNLDNVVSANVFNIWSGSCNIAPLFGAFVADTYVGKFYTLLFSSIASLLGMGTLTLTAGLHELTPSACKGQTECPQPNAWQLAVLYSGLGLLVVGSGGLRPCNIAFGADQFDTKTEKGRAQLDSFCNWWYLLFTVALLIALTGVVYIQTNVSWILGFSIPTACFGLSIIIFLLGTKLYIRIKPQGSVFTDIIKVVVATCRKYGSNAGQTSGKLFYDPPSIGSESQTAARTDRLKFIDKAAMIMDPSEVDSQGKPTNGWRLCSVQQVEQLKSVVWILPVWITGIFCFIGMNQMNSFGIFQAIQMNKAIGPKFQIPPAWMGLAPMIALSIWIIIYESLYIPQMQKRNKNESGRLTMEQRFKIGIVMSVLCMVVAGLTEMKRRNSALKHGTFESPITVALLVPQFALSGLIEAFAAIALMELLTVQWPQSMRTFAGAVFFLSLSMASYLTSLLITIVKKVSGLNGNSSWLGGNDLNKNRLDYYYYTIAGLGVVNFVYFHFYARHYLSDAAAVENSENQVNSDTEKGCRSRDTERGL</sequence>
<gene>
    <name evidence="8" type="ORF">PRUPE_6G263500</name>
</gene>
<dbReference type="CDD" id="cd17416">
    <property type="entry name" value="MFS_NPF1_2"/>
    <property type="match status" value="1"/>
</dbReference>
<keyword evidence="5 7" id="KW-0472">Membrane</keyword>
<dbReference type="Gene3D" id="1.20.1250.20">
    <property type="entry name" value="MFS general substrate transporter like domains"/>
    <property type="match status" value="1"/>
</dbReference>
<comment type="similarity">
    <text evidence="2">Belongs to the major facilitator superfamily. Proton-dependent oligopeptide transporter (POT/PTR) (TC 2.A.17) family.</text>
</comment>
<feature type="transmembrane region" description="Helical" evidence="7">
    <location>
        <begin position="489"/>
        <end position="512"/>
    </location>
</feature>
<evidence type="ECO:0000256" key="6">
    <source>
        <dbReference type="SAM" id="MobiDB-lite"/>
    </source>
</evidence>
<evidence type="ECO:0000256" key="3">
    <source>
        <dbReference type="ARBA" id="ARBA00022692"/>
    </source>
</evidence>
<evidence type="ECO:0000313" key="9">
    <source>
        <dbReference type="Proteomes" id="UP000006882"/>
    </source>
</evidence>
<feature type="transmembrane region" description="Helical" evidence="7">
    <location>
        <begin position="137"/>
        <end position="157"/>
    </location>
</feature>
<feature type="transmembrane region" description="Helical" evidence="7">
    <location>
        <begin position="374"/>
        <end position="395"/>
    </location>
</feature>
<evidence type="ECO:0000256" key="7">
    <source>
        <dbReference type="SAM" id="Phobius"/>
    </source>
</evidence>
<dbReference type="eggNOG" id="KOG1237">
    <property type="taxonomic scope" value="Eukaryota"/>
</dbReference>
<organism evidence="8 9">
    <name type="scientific">Prunus persica</name>
    <name type="common">Peach</name>
    <name type="synonym">Amygdalus persica</name>
    <dbReference type="NCBI Taxonomy" id="3760"/>
    <lineage>
        <taxon>Eukaryota</taxon>
        <taxon>Viridiplantae</taxon>
        <taxon>Streptophyta</taxon>
        <taxon>Embryophyta</taxon>
        <taxon>Tracheophyta</taxon>
        <taxon>Spermatophyta</taxon>
        <taxon>Magnoliopsida</taxon>
        <taxon>eudicotyledons</taxon>
        <taxon>Gunneridae</taxon>
        <taxon>Pentapetalae</taxon>
        <taxon>rosids</taxon>
        <taxon>fabids</taxon>
        <taxon>Rosales</taxon>
        <taxon>Rosaceae</taxon>
        <taxon>Amygdaloideae</taxon>
        <taxon>Amygdaleae</taxon>
        <taxon>Prunus</taxon>
    </lineage>
</organism>
<feature type="region of interest" description="Disordered" evidence="6">
    <location>
        <begin position="1"/>
        <end position="22"/>
    </location>
</feature>
<dbReference type="Pfam" id="PF00854">
    <property type="entry name" value="PTR2"/>
    <property type="match status" value="1"/>
</dbReference>
<dbReference type="GO" id="GO:0005886">
    <property type="term" value="C:plasma membrane"/>
    <property type="evidence" value="ECO:0000318"/>
    <property type="project" value="GO_Central"/>
</dbReference>
<dbReference type="InterPro" id="IPR036259">
    <property type="entry name" value="MFS_trans_sf"/>
</dbReference>
<dbReference type="Gramene" id="ONI03538">
    <property type="protein sequence ID" value="ONI03538"/>
    <property type="gene ID" value="PRUPE_6G263500"/>
</dbReference>
<dbReference type="Proteomes" id="UP000006882">
    <property type="component" value="Chromosome G6"/>
</dbReference>
<evidence type="ECO:0000256" key="4">
    <source>
        <dbReference type="ARBA" id="ARBA00022989"/>
    </source>
</evidence>
<feature type="transmembrane region" description="Helical" evidence="7">
    <location>
        <begin position="211"/>
        <end position="232"/>
    </location>
</feature>
<feature type="transmembrane region" description="Helical" evidence="7">
    <location>
        <begin position="453"/>
        <end position="477"/>
    </location>
</feature>
<accession>A0A251NW76</accession>
<dbReference type="EMBL" id="CM007656">
    <property type="protein sequence ID" value="ONI03538.1"/>
    <property type="molecule type" value="Genomic_DNA"/>
</dbReference>
<feature type="region of interest" description="Disordered" evidence="6">
    <location>
        <begin position="572"/>
        <end position="591"/>
    </location>
</feature>
<feature type="transmembrane region" description="Helical" evidence="7">
    <location>
        <begin position="95"/>
        <end position="117"/>
    </location>
</feature>
<dbReference type="SUPFAM" id="SSF103473">
    <property type="entry name" value="MFS general substrate transporter"/>
    <property type="match status" value="1"/>
</dbReference>
<proteinExistence type="inferred from homology"/>
<dbReference type="AlphaFoldDB" id="A0A251NW76"/>
<keyword evidence="4 7" id="KW-1133">Transmembrane helix</keyword>
<dbReference type="InterPro" id="IPR000109">
    <property type="entry name" value="POT_fam"/>
</dbReference>
<keyword evidence="9" id="KW-1185">Reference proteome</keyword>
<dbReference type="GO" id="GO:0055085">
    <property type="term" value="P:transmembrane transport"/>
    <property type="evidence" value="ECO:0000318"/>
    <property type="project" value="GO_Central"/>
</dbReference>
<reference evidence="8 9" key="1">
    <citation type="journal article" date="2013" name="Nat. Genet.">
        <title>The high-quality draft genome of peach (Prunus persica) identifies unique patterns of genetic diversity, domestication and genome evolution.</title>
        <authorList>
            <consortium name="International Peach Genome Initiative"/>
            <person name="Verde I."/>
            <person name="Abbott A.G."/>
            <person name="Scalabrin S."/>
            <person name="Jung S."/>
            <person name="Shu S."/>
            <person name="Marroni F."/>
            <person name="Zhebentyayeva T."/>
            <person name="Dettori M.T."/>
            <person name="Grimwood J."/>
            <person name="Cattonaro F."/>
            <person name="Zuccolo A."/>
            <person name="Rossini L."/>
            <person name="Jenkins J."/>
            <person name="Vendramin E."/>
            <person name="Meisel L.A."/>
            <person name="Decroocq V."/>
            <person name="Sosinski B."/>
            <person name="Prochnik S."/>
            <person name="Mitros T."/>
            <person name="Policriti A."/>
            <person name="Cipriani G."/>
            <person name="Dondini L."/>
            <person name="Ficklin S."/>
            <person name="Goodstein D.M."/>
            <person name="Xuan P."/>
            <person name="Del Fabbro C."/>
            <person name="Aramini V."/>
            <person name="Copetti D."/>
            <person name="Gonzalez S."/>
            <person name="Horner D.S."/>
            <person name="Falchi R."/>
            <person name="Lucas S."/>
            <person name="Mica E."/>
            <person name="Maldonado J."/>
            <person name="Lazzari B."/>
            <person name="Bielenberg D."/>
            <person name="Pirona R."/>
            <person name="Miculan M."/>
            <person name="Barakat A."/>
            <person name="Testolin R."/>
            <person name="Stella A."/>
            <person name="Tartarini S."/>
            <person name="Tonutti P."/>
            <person name="Arus P."/>
            <person name="Orellana A."/>
            <person name="Wells C."/>
            <person name="Main D."/>
            <person name="Vizzotto G."/>
            <person name="Silva H."/>
            <person name="Salamini F."/>
            <person name="Schmutz J."/>
            <person name="Morgante M."/>
            <person name="Rokhsar D.S."/>
        </authorList>
    </citation>
    <scope>NUCLEOTIDE SEQUENCE [LARGE SCALE GENOMIC DNA]</scope>
    <source>
        <strain evidence="9">cv. Nemared</strain>
    </source>
</reference>
<evidence type="ECO:0000256" key="1">
    <source>
        <dbReference type="ARBA" id="ARBA00004141"/>
    </source>
</evidence>
<feature type="compositionally biased region" description="Basic and acidic residues" evidence="6">
    <location>
        <begin position="577"/>
        <end position="591"/>
    </location>
</feature>
<name>A0A251NW76_PRUPE</name>
<keyword evidence="3 7" id="KW-0812">Transmembrane</keyword>
<feature type="transmembrane region" description="Helical" evidence="7">
    <location>
        <begin position="416"/>
        <end position="433"/>
    </location>
</feature>
<dbReference type="GO" id="GO:0022857">
    <property type="term" value="F:transmembrane transporter activity"/>
    <property type="evidence" value="ECO:0000318"/>
    <property type="project" value="GO_Central"/>
</dbReference>
<comment type="subcellular location">
    <subcellularLocation>
        <location evidence="1">Membrane</location>
        <topology evidence="1">Multi-pass membrane protein</topology>
    </subcellularLocation>
</comment>
<evidence type="ECO:0000313" key="8">
    <source>
        <dbReference type="EMBL" id="ONI03538.1"/>
    </source>
</evidence>
<dbReference type="PANTHER" id="PTHR11654">
    <property type="entry name" value="OLIGOPEPTIDE TRANSPORTER-RELATED"/>
    <property type="match status" value="1"/>
</dbReference>
<evidence type="ECO:0000256" key="2">
    <source>
        <dbReference type="ARBA" id="ARBA00005982"/>
    </source>
</evidence>
<evidence type="ECO:0000256" key="5">
    <source>
        <dbReference type="ARBA" id="ARBA00023136"/>
    </source>
</evidence>
<feature type="transmembrane region" description="Helical" evidence="7">
    <location>
        <begin position="330"/>
        <end position="347"/>
    </location>
</feature>